<evidence type="ECO:0000313" key="1">
    <source>
        <dbReference type="EMBL" id="KAK4538604.1"/>
    </source>
</evidence>
<reference evidence="1 2" key="1">
    <citation type="submission" date="2022-07" db="EMBL/GenBank/DDBJ databases">
        <title>Genome-wide signatures of adaptation to extreme environments.</title>
        <authorList>
            <person name="Cho C.H."/>
            <person name="Yoon H.S."/>
        </authorList>
    </citation>
    <scope>NUCLEOTIDE SEQUENCE [LARGE SCALE GENOMIC DNA]</scope>
    <source>
        <strain evidence="1 2">DBV 063 E5</strain>
    </source>
</reference>
<accession>A0AAV9J291</accession>
<sequence>MSQQPADMMALGLALHEAPVKWAHVRQAWHRQWQALQWDATSLWLWTLLSQAYPQVRTWNADRSTNASRRCRRWSSVGGEVEWAQHLLHESGCRVEHLVVAIEQALHLGVSVSLIADCLATCAGHASFTQFGDIASRIHDLDLRATVYRRIICRYAIGPRSAAANVLAALEFHSACRDDKFLALVVRDWDGARRREFDAVVRMAMANTQRFLGLLRASHASHRAEFPAYRE</sequence>
<keyword evidence="2" id="KW-1185">Reference proteome</keyword>
<organism evidence="1 2">
    <name type="scientific">Cyanidium caldarium</name>
    <name type="common">Red alga</name>
    <dbReference type="NCBI Taxonomy" id="2771"/>
    <lineage>
        <taxon>Eukaryota</taxon>
        <taxon>Rhodophyta</taxon>
        <taxon>Bangiophyceae</taxon>
        <taxon>Cyanidiales</taxon>
        <taxon>Cyanidiaceae</taxon>
        <taxon>Cyanidium</taxon>
    </lineage>
</organism>
<dbReference type="AlphaFoldDB" id="A0AAV9J291"/>
<comment type="caution">
    <text evidence="1">The sequence shown here is derived from an EMBL/GenBank/DDBJ whole genome shotgun (WGS) entry which is preliminary data.</text>
</comment>
<protein>
    <submittedName>
        <fullName evidence="1">Uncharacterized protein</fullName>
    </submittedName>
</protein>
<evidence type="ECO:0000313" key="2">
    <source>
        <dbReference type="Proteomes" id="UP001301350"/>
    </source>
</evidence>
<dbReference type="Proteomes" id="UP001301350">
    <property type="component" value="Unassembled WGS sequence"/>
</dbReference>
<gene>
    <name evidence="1" type="ORF">CDCA_CDCA19G4629</name>
</gene>
<proteinExistence type="predicted"/>
<dbReference type="EMBL" id="JANCYW010000019">
    <property type="protein sequence ID" value="KAK4538604.1"/>
    <property type="molecule type" value="Genomic_DNA"/>
</dbReference>
<name>A0AAV9J291_CYACA</name>